<dbReference type="SMART" id="SM00331">
    <property type="entry name" value="PP2C_SIG"/>
    <property type="match status" value="1"/>
</dbReference>
<evidence type="ECO:0000313" key="5">
    <source>
        <dbReference type="Proteomes" id="UP000215199"/>
    </source>
</evidence>
<dbReference type="Pfam" id="PF01590">
    <property type="entry name" value="GAF"/>
    <property type="match status" value="1"/>
</dbReference>
<protein>
    <submittedName>
        <fullName evidence="4">Diguanylate phosphodiesterase</fullName>
    </submittedName>
</protein>
<evidence type="ECO:0000259" key="2">
    <source>
        <dbReference type="SMART" id="SM00065"/>
    </source>
</evidence>
<gene>
    <name evidence="4" type="ORF">CF165_45170</name>
</gene>
<dbReference type="AlphaFoldDB" id="A0A229SM60"/>
<dbReference type="GO" id="GO:0016791">
    <property type="term" value="F:phosphatase activity"/>
    <property type="evidence" value="ECO:0007669"/>
    <property type="project" value="TreeGrafter"/>
</dbReference>
<reference evidence="5" key="1">
    <citation type="submission" date="2017-07" db="EMBL/GenBank/DDBJ databases">
        <title>Comparative genome mining reveals phylogenetic distribution patterns of secondary metabolites in Amycolatopsis.</title>
        <authorList>
            <person name="Adamek M."/>
            <person name="Alanjary M."/>
            <person name="Sales-Ortells H."/>
            <person name="Goodfellow M."/>
            <person name="Bull A.T."/>
            <person name="Kalinowski J."/>
            <person name="Ziemert N."/>
        </authorList>
    </citation>
    <scope>NUCLEOTIDE SEQUENCE [LARGE SCALE GENOMIC DNA]</scope>
    <source>
        <strain evidence="5">H5</strain>
    </source>
</reference>
<sequence length="408" mass="43440">MSRSLDAHDRLQQLETIIGAPAEHLGLTELLTETLRRLRDAMEVDTATVLRYQANGRQLVAYAAAGIEEEVHQGVRVPVGSGFAGKVALERAPVIIDHVDETTVVNSLLWERGLHSLLGVPMLAGSELVGVLHVGSVAPRQFGESEVATMQLVADRLAMAIQVEALEENRTATMALQRSLLPSSLPEVHGLAFGARYVPGAETGLGGDWYDLFSLPGDRLGIVMGDVSGHGLEAAVIMGRLRSALRAYALDCESPAEVLAKLDRKANHFEHGAMATVAYGIIGPSREALTLSLAGHLPPVLAVPGEEAGRLVDVAPDPPIGLTIGRPDRRTSVVGLPPGAVLAFYTDGLVERRDRPVDSGMHQLEAAVRPGEPERVCARIMAVMIGNRAAQDDVALLAIQRRTVPTGT</sequence>
<organism evidence="4 5">
    <name type="scientific">Amycolatopsis vastitatis</name>
    <dbReference type="NCBI Taxonomy" id="1905142"/>
    <lineage>
        <taxon>Bacteria</taxon>
        <taxon>Bacillati</taxon>
        <taxon>Actinomycetota</taxon>
        <taxon>Actinomycetes</taxon>
        <taxon>Pseudonocardiales</taxon>
        <taxon>Pseudonocardiaceae</taxon>
        <taxon>Amycolatopsis</taxon>
    </lineage>
</organism>
<name>A0A229SM60_9PSEU</name>
<dbReference type="InterPro" id="IPR001932">
    <property type="entry name" value="PPM-type_phosphatase-like_dom"/>
</dbReference>
<proteinExistence type="predicted"/>
<dbReference type="InterPro" id="IPR036457">
    <property type="entry name" value="PPM-type-like_dom_sf"/>
</dbReference>
<feature type="domain" description="PPM-type phosphatase" evidence="3">
    <location>
        <begin position="188"/>
        <end position="401"/>
    </location>
</feature>
<dbReference type="OrthoDB" id="118142at2"/>
<dbReference type="Proteomes" id="UP000215199">
    <property type="component" value="Unassembled WGS sequence"/>
</dbReference>
<comment type="caution">
    <text evidence="4">The sequence shown here is derived from an EMBL/GenBank/DDBJ whole genome shotgun (WGS) entry which is preliminary data.</text>
</comment>
<dbReference type="EMBL" id="NMUL01000068">
    <property type="protein sequence ID" value="OXM59936.1"/>
    <property type="molecule type" value="Genomic_DNA"/>
</dbReference>
<evidence type="ECO:0000313" key="4">
    <source>
        <dbReference type="EMBL" id="OXM59936.1"/>
    </source>
</evidence>
<dbReference type="PANTHER" id="PTHR43156:SF2">
    <property type="entry name" value="STAGE II SPORULATION PROTEIN E"/>
    <property type="match status" value="1"/>
</dbReference>
<dbReference type="InterPro" id="IPR003018">
    <property type="entry name" value="GAF"/>
</dbReference>
<keyword evidence="5" id="KW-1185">Reference proteome</keyword>
<dbReference type="SUPFAM" id="SSF55781">
    <property type="entry name" value="GAF domain-like"/>
    <property type="match status" value="1"/>
</dbReference>
<dbReference type="SMART" id="SM00065">
    <property type="entry name" value="GAF"/>
    <property type="match status" value="1"/>
</dbReference>
<evidence type="ECO:0000256" key="1">
    <source>
        <dbReference type="ARBA" id="ARBA00022801"/>
    </source>
</evidence>
<dbReference type="Gene3D" id="3.60.40.10">
    <property type="entry name" value="PPM-type phosphatase domain"/>
    <property type="match status" value="1"/>
</dbReference>
<keyword evidence="1" id="KW-0378">Hydrolase</keyword>
<dbReference type="Pfam" id="PF07228">
    <property type="entry name" value="SpoIIE"/>
    <property type="match status" value="1"/>
</dbReference>
<dbReference type="InterPro" id="IPR029016">
    <property type="entry name" value="GAF-like_dom_sf"/>
</dbReference>
<dbReference type="Gene3D" id="3.30.450.40">
    <property type="match status" value="1"/>
</dbReference>
<dbReference type="RefSeq" id="WP_093953770.1">
    <property type="nucleotide sequence ID" value="NZ_NMUL01000068.1"/>
</dbReference>
<evidence type="ECO:0000259" key="3">
    <source>
        <dbReference type="SMART" id="SM00331"/>
    </source>
</evidence>
<dbReference type="InterPro" id="IPR052016">
    <property type="entry name" value="Bact_Sigma-Reg"/>
</dbReference>
<feature type="domain" description="GAF" evidence="2">
    <location>
        <begin position="26"/>
        <end position="171"/>
    </location>
</feature>
<accession>A0A229SM60</accession>
<dbReference type="PANTHER" id="PTHR43156">
    <property type="entry name" value="STAGE II SPORULATION PROTEIN E-RELATED"/>
    <property type="match status" value="1"/>
</dbReference>